<dbReference type="AlphaFoldDB" id="A0A1M5KAN6"/>
<gene>
    <name evidence="3" type="ORF">SAMN02745221_00332</name>
</gene>
<evidence type="ECO:0000256" key="2">
    <source>
        <dbReference type="HAMAP-Rule" id="MF_00634"/>
    </source>
</evidence>
<reference evidence="4" key="1">
    <citation type="submission" date="2016-11" db="EMBL/GenBank/DDBJ databases">
        <authorList>
            <person name="Varghese N."/>
            <person name="Submissions S."/>
        </authorList>
    </citation>
    <scope>NUCLEOTIDE SEQUENCE [LARGE SCALE GENOMIC DNA]</scope>
    <source>
        <strain evidence="4">DSM 11003</strain>
    </source>
</reference>
<dbReference type="Proteomes" id="UP000242329">
    <property type="component" value="Unassembled WGS sequence"/>
</dbReference>
<dbReference type="InterPro" id="IPR036591">
    <property type="entry name" value="YggU-like_sf"/>
</dbReference>
<evidence type="ECO:0000313" key="3">
    <source>
        <dbReference type="EMBL" id="SHG49243.1"/>
    </source>
</evidence>
<organism evidence="3 4">
    <name type="scientific">Thermosyntropha lipolytica DSM 11003</name>
    <dbReference type="NCBI Taxonomy" id="1123382"/>
    <lineage>
        <taxon>Bacteria</taxon>
        <taxon>Bacillati</taxon>
        <taxon>Bacillota</taxon>
        <taxon>Clostridia</taxon>
        <taxon>Eubacteriales</taxon>
        <taxon>Syntrophomonadaceae</taxon>
        <taxon>Thermosyntropha</taxon>
    </lineage>
</organism>
<dbReference type="HAMAP" id="MF_00634">
    <property type="entry name" value="UPF0235"/>
    <property type="match status" value="1"/>
</dbReference>
<dbReference type="STRING" id="1123382.SAMN02745221_00332"/>
<dbReference type="InterPro" id="IPR003746">
    <property type="entry name" value="DUF167"/>
</dbReference>
<dbReference type="EMBL" id="FQWY01000004">
    <property type="protein sequence ID" value="SHG49243.1"/>
    <property type="molecule type" value="Genomic_DNA"/>
</dbReference>
<name>A0A1M5KAN6_9FIRM</name>
<protein>
    <recommendedName>
        <fullName evidence="2">UPF0235 protein SAMN02745221_00332</fullName>
    </recommendedName>
</protein>
<evidence type="ECO:0000256" key="1">
    <source>
        <dbReference type="ARBA" id="ARBA00010364"/>
    </source>
</evidence>
<dbReference type="NCBIfam" id="TIGR00251">
    <property type="entry name" value="DUF167 family protein"/>
    <property type="match status" value="1"/>
</dbReference>
<keyword evidence="4" id="KW-1185">Reference proteome</keyword>
<dbReference type="PANTHER" id="PTHR13420">
    <property type="entry name" value="UPF0235 PROTEIN C15ORF40"/>
    <property type="match status" value="1"/>
</dbReference>
<dbReference type="Pfam" id="PF02594">
    <property type="entry name" value="DUF167"/>
    <property type="match status" value="1"/>
</dbReference>
<sequence>MVRITEVDGRIRLNVKVLPRSSRNGIAGEEGETLKVKLNAPPVDGEANKALTAFLADMLGVPKKDVVIVKGETARHKVVEIRGIDALTCRQIIGQKITG</sequence>
<comment type="similarity">
    <text evidence="1 2">Belongs to the UPF0235 family.</text>
</comment>
<evidence type="ECO:0000313" key="4">
    <source>
        <dbReference type="Proteomes" id="UP000242329"/>
    </source>
</evidence>
<dbReference type="SMART" id="SM01152">
    <property type="entry name" value="DUF167"/>
    <property type="match status" value="1"/>
</dbReference>
<accession>A0A1M5KAN6</accession>
<dbReference type="PANTHER" id="PTHR13420:SF7">
    <property type="entry name" value="UPF0235 PROTEIN C15ORF40"/>
    <property type="match status" value="1"/>
</dbReference>
<proteinExistence type="inferred from homology"/>
<dbReference type="Gene3D" id="3.30.1200.10">
    <property type="entry name" value="YggU-like"/>
    <property type="match status" value="1"/>
</dbReference>
<dbReference type="GO" id="GO:0005737">
    <property type="term" value="C:cytoplasm"/>
    <property type="evidence" value="ECO:0007669"/>
    <property type="project" value="TreeGrafter"/>
</dbReference>
<dbReference type="RefSeq" id="WP_073089276.1">
    <property type="nucleotide sequence ID" value="NZ_FQWY01000004.1"/>
</dbReference>
<dbReference type="SUPFAM" id="SSF69786">
    <property type="entry name" value="YggU-like"/>
    <property type="match status" value="1"/>
</dbReference>